<name>A0A316ZKL9_9BASI</name>
<proteinExistence type="predicted"/>
<dbReference type="Pfam" id="PF26113">
    <property type="entry name" value="GH16_XgeA"/>
    <property type="match status" value="1"/>
</dbReference>
<dbReference type="RefSeq" id="XP_025601635.1">
    <property type="nucleotide sequence ID" value="XM_025743816.1"/>
</dbReference>
<dbReference type="AlphaFoldDB" id="A0A316ZKL9"/>
<protein>
    <submittedName>
        <fullName evidence="1">Uncharacterized protein</fullName>
    </submittedName>
</protein>
<dbReference type="Gene3D" id="2.60.120.200">
    <property type="match status" value="1"/>
</dbReference>
<dbReference type="STRING" id="58919.A0A316ZKL9"/>
<dbReference type="Proteomes" id="UP000245946">
    <property type="component" value="Unassembled WGS sequence"/>
</dbReference>
<evidence type="ECO:0000313" key="2">
    <source>
        <dbReference type="Proteomes" id="UP000245946"/>
    </source>
</evidence>
<reference evidence="1 2" key="1">
    <citation type="journal article" date="2018" name="Mol. Biol. Evol.">
        <title>Broad Genomic Sampling Reveals a Smut Pathogenic Ancestry of the Fungal Clade Ustilaginomycotina.</title>
        <authorList>
            <person name="Kijpornyongpan T."/>
            <person name="Mondo S.J."/>
            <person name="Barry K."/>
            <person name="Sandor L."/>
            <person name="Lee J."/>
            <person name="Lipzen A."/>
            <person name="Pangilinan J."/>
            <person name="LaButti K."/>
            <person name="Hainaut M."/>
            <person name="Henrissat B."/>
            <person name="Grigoriev I.V."/>
            <person name="Spatafora J.W."/>
            <person name="Aime M.C."/>
        </authorList>
    </citation>
    <scope>NUCLEOTIDE SEQUENCE [LARGE SCALE GENOMIC DNA]</scope>
    <source>
        <strain evidence="1 2">MCA 4186</strain>
    </source>
</reference>
<dbReference type="GeneID" id="37271360"/>
<dbReference type="OrthoDB" id="192832at2759"/>
<accession>A0A316ZKL9</accession>
<evidence type="ECO:0000313" key="1">
    <source>
        <dbReference type="EMBL" id="PWO01357.1"/>
    </source>
</evidence>
<dbReference type="EMBL" id="KZ819283">
    <property type="protein sequence ID" value="PWO01357.1"/>
    <property type="molecule type" value="Genomic_DNA"/>
</dbReference>
<gene>
    <name evidence="1" type="ORF">FA09DRAFT_335970</name>
</gene>
<keyword evidence="2" id="KW-1185">Reference proteome</keyword>
<sequence length="100" mass="10918">MRISKAPKGSIGDVRGVLDPSTWGKPHAAFPKTAACSIKKRFAAHQIVMNVDVCGPFVEGFWQTDGCGAPQTCPQWSMDNPGAFNEAYFDLNQAGFWKLI</sequence>
<organism evidence="1 2">
    <name type="scientific">Tilletiopsis washingtonensis</name>
    <dbReference type="NCBI Taxonomy" id="58919"/>
    <lineage>
        <taxon>Eukaryota</taxon>
        <taxon>Fungi</taxon>
        <taxon>Dikarya</taxon>
        <taxon>Basidiomycota</taxon>
        <taxon>Ustilaginomycotina</taxon>
        <taxon>Exobasidiomycetes</taxon>
        <taxon>Entylomatales</taxon>
        <taxon>Entylomatales incertae sedis</taxon>
        <taxon>Tilletiopsis</taxon>
    </lineage>
</organism>